<dbReference type="RefSeq" id="WP_070721909.1">
    <property type="nucleotide sequence ID" value="NZ_JAFFGT010000003.1"/>
</dbReference>
<protein>
    <submittedName>
        <fullName evidence="1">Uncharacterized protein</fullName>
    </submittedName>
</protein>
<accession>A0AAW5QB12</accession>
<dbReference type="AlphaFoldDB" id="A0AAW5QB12"/>
<name>A0AAW5QB12_9ACTN</name>
<comment type="caution">
    <text evidence="1">The sequence shown here is derived from an EMBL/GenBank/DDBJ whole genome shotgun (WGS) entry which is preliminary data.</text>
</comment>
<proteinExistence type="predicted"/>
<organism evidence="1 2">
    <name type="scientific">Dietzia cinnamea</name>
    <dbReference type="NCBI Taxonomy" id="321318"/>
    <lineage>
        <taxon>Bacteria</taxon>
        <taxon>Bacillati</taxon>
        <taxon>Actinomycetota</taxon>
        <taxon>Actinomycetes</taxon>
        <taxon>Mycobacteriales</taxon>
        <taxon>Dietziaceae</taxon>
        <taxon>Dietzia</taxon>
    </lineage>
</organism>
<dbReference type="Proteomes" id="UP001206890">
    <property type="component" value="Unassembled WGS sequence"/>
</dbReference>
<gene>
    <name evidence="1" type="ORF">M3D93_13650</name>
</gene>
<reference evidence="1" key="1">
    <citation type="submission" date="2022-04" db="EMBL/GenBank/DDBJ databases">
        <title>Human microbiome associated bacterial genomes.</title>
        <authorList>
            <person name="Sandstrom S."/>
            <person name="Salamzade R."/>
            <person name="Kalan L.R."/>
        </authorList>
    </citation>
    <scope>NUCLEOTIDE SEQUENCE</scope>
    <source>
        <strain evidence="1">P3-SID1762</strain>
    </source>
</reference>
<dbReference type="EMBL" id="JALXTC010000077">
    <property type="protein sequence ID" value="MCT2118780.1"/>
    <property type="molecule type" value="Genomic_DNA"/>
</dbReference>
<evidence type="ECO:0000313" key="1">
    <source>
        <dbReference type="EMBL" id="MCT2118780.1"/>
    </source>
</evidence>
<sequence length="133" mass="14847">MPITLTVDDETTAALVDKLTNDQYFLAEEPADHAAMILFYEANTINMLVAAYGPERSDIRGDIHPRTARILRGVVQNTWLDNQDDQPGEPLAAIIQCDLEARTATVTYHLGDEAEAWRFNDDNSMELRAALTP</sequence>
<evidence type="ECO:0000313" key="2">
    <source>
        <dbReference type="Proteomes" id="UP001206890"/>
    </source>
</evidence>